<accession>A0A0F9GEM1</accession>
<reference evidence="1" key="1">
    <citation type="journal article" date="2015" name="Nature">
        <title>Complex archaea that bridge the gap between prokaryotes and eukaryotes.</title>
        <authorList>
            <person name="Spang A."/>
            <person name="Saw J.H."/>
            <person name="Jorgensen S.L."/>
            <person name="Zaremba-Niedzwiedzka K."/>
            <person name="Martijn J."/>
            <person name="Lind A.E."/>
            <person name="van Eijk R."/>
            <person name="Schleper C."/>
            <person name="Guy L."/>
            <person name="Ettema T.J."/>
        </authorList>
    </citation>
    <scope>NUCLEOTIDE SEQUENCE</scope>
</reference>
<organism evidence="1">
    <name type="scientific">marine sediment metagenome</name>
    <dbReference type="NCBI Taxonomy" id="412755"/>
    <lineage>
        <taxon>unclassified sequences</taxon>
        <taxon>metagenomes</taxon>
        <taxon>ecological metagenomes</taxon>
    </lineage>
</organism>
<dbReference type="EMBL" id="LAZR01018218">
    <property type="protein sequence ID" value="KKL97223.1"/>
    <property type="molecule type" value="Genomic_DNA"/>
</dbReference>
<proteinExistence type="predicted"/>
<comment type="caution">
    <text evidence="1">The sequence shown here is derived from an EMBL/GenBank/DDBJ whole genome shotgun (WGS) entry which is preliminary data.</text>
</comment>
<gene>
    <name evidence="1" type="ORF">LCGC14_1836610</name>
</gene>
<protein>
    <submittedName>
        <fullName evidence="1">Uncharacterized protein</fullName>
    </submittedName>
</protein>
<dbReference type="AlphaFoldDB" id="A0A0F9GEM1"/>
<feature type="non-terminal residue" evidence="1">
    <location>
        <position position="1"/>
    </location>
</feature>
<name>A0A0F9GEM1_9ZZZZ</name>
<evidence type="ECO:0000313" key="1">
    <source>
        <dbReference type="EMBL" id="KKL97223.1"/>
    </source>
</evidence>
<sequence length="35" mass="4091">IYLSEELKVQISKFVFNELGKTTIHKLSKNKILDL</sequence>